<dbReference type="AlphaFoldDB" id="A0A1A8VYI4"/>
<accession>A0A1A8VYI4</accession>
<reference evidence="6" key="1">
    <citation type="submission" date="2016-05" db="EMBL/GenBank/DDBJ databases">
        <authorList>
            <person name="Naeem Raeece"/>
        </authorList>
    </citation>
    <scope>NUCLEOTIDE SEQUENCE [LARGE SCALE GENOMIC DNA]</scope>
</reference>
<dbReference type="GO" id="GO:0003735">
    <property type="term" value="F:structural constituent of ribosome"/>
    <property type="evidence" value="ECO:0007669"/>
    <property type="project" value="InterPro"/>
</dbReference>
<evidence type="ECO:0000313" key="5">
    <source>
        <dbReference type="EMBL" id="SBS83915.1"/>
    </source>
</evidence>
<dbReference type="InterPro" id="IPR001209">
    <property type="entry name" value="Ribosomal_uS14"/>
</dbReference>
<dbReference type="PANTHER" id="PTHR19836">
    <property type="entry name" value="30S RIBOSOMAL PROTEIN S14"/>
    <property type="match status" value="1"/>
</dbReference>
<feature type="transmembrane region" description="Helical" evidence="4">
    <location>
        <begin position="20"/>
        <end position="38"/>
    </location>
</feature>
<name>A0A1A8VYI4_PLAOA</name>
<sequence length="219" mass="26104">MVVRTSVNVYLVGRCEMLNFVHFLLVYLVLAHLGIFCIRDRYPSYLFLSSHIFFQKIKKGQNYLRKGSSLNLKKRLDPNDKYTVIKRHEAKVQRNLKRKYLIERYKEKRELLKKYISEASSPIEYVYWKYKLASLPRDSCPVRFRNRCAITGWKDGASQRRNQNLHLFQEEHEVTAHFLAYADTKPALIPQYDLNLMQIHCNCLFKTSHNTLIKQKQVN</sequence>
<dbReference type="PANTHER" id="PTHR19836:SF19">
    <property type="entry name" value="SMALL RIBOSOMAL SUBUNIT PROTEIN US14M"/>
    <property type="match status" value="1"/>
</dbReference>
<gene>
    <name evidence="5" type="ORF">POVCU2_0023510</name>
</gene>
<proteinExistence type="inferred from homology"/>
<dbReference type="GO" id="GO:0006412">
    <property type="term" value="P:translation"/>
    <property type="evidence" value="ECO:0007669"/>
    <property type="project" value="InterPro"/>
</dbReference>
<evidence type="ECO:0000313" key="6">
    <source>
        <dbReference type="Proteomes" id="UP000078560"/>
    </source>
</evidence>
<keyword evidence="4" id="KW-1133">Transmembrane helix</keyword>
<keyword evidence="4" id="KW-0812">Transmembrane</keyword>
<keyword evidence="3" id="KW-0687">Ribonucleoprotein</keyword>
<organism evidence="5 6">
    <name type="scientific">Plasmodium ovale curtisi</name>
    <dbReference type="NCBI Taxonomy" id="864141"/>
    <lineage>
        <taxon>Eukaryota</taxon>
        <taxon>Sar</taxon>
        <taxon>Alveolata</taxon>
        <taxon>Apicomplexa</taxon>
        <taxon>Aconoidasida</taxon>
        <taxon>Haemosporida</taxon>
        <taxon>Plasmodiidae</taxon>
        <taxon>Plasmodium</taxon>
        <taxon>Plasmodium (Plasmodium)</taxon>
    </lineage>
</organism>
<evidence type="ECO:0000256" key="3">
    <source>
        <dbReference type="ARBA" id="ARBA00023274"/>
    </source>
</evidence>
<dbReference type="Proteomes" id="UP000078560">
    <property type="component" value="Unassembled WGS sequence"/>
</dbReference>
<comment type="similarity">
    <text evidence="1">Belongs to the universal ribosomal protein uS14 family.</text>
</comment>
<keyword evidence="4" id="KW-0472">Membrane</keyword>
<evidence type="ECO:0000256" key="4">
    <source>
        <dbReference type="SAM" id="Phobius"/>
    </source>
</evidence>
<dbReference type="Gene3D" id="1.10.287.1480">
    <property type="match status" value="1"/>
</dbReference>
<dbReference type="GO" id="GO:0005737">
    <property type="term" value="C:cytoplasm"/>
    <property type="evidence" value="ECO:0007669"/>
    <property type="project" value="UniProtKB-ARBA"/>
</dbReference>
<evidence type="ECO:0000256" key="2">
    <source>
        <dbReference type="ARBA" id="ARBA00022980"/>
    </source>
</evidence>
<dbReference type="SUPFAM" id="SSF57716">
    <property type="entry name" value="Glucocorticoid receptor-like (DNA-binding domain)"/>
    <property type="match status" value="1"/>
</dbReference>
<protein>
    <submittedName>
        <fullName evidence="5">Apicoplast ribosomal protein S14p/S29e, putative</fullName>
    </submittedName>
</protein>
<evidence type="ECO:0000256" key="1">
    <source>
        <dbReference type="ARBA" id="ARBA00009083"/>
    </source>
</evidence>
<dbReference type="GO" id="GO:0015935">
    <property type="term" value="C:small ribosomal subunit"/>
    <property type="evidence" value="ECO:0007669"/>
    <property type="project" value="TreeGrafter"/>
</dbReference>
<keyword evidence="2 5" id="KW-0689">Ribosomal protein</keyword>
<dbReference type="EMBL" id="FLQU01000319">
    <property type="protein sequence ID" value="SBS83915.1"/>
    <property type="molecule type" value="Genomic_DNA"/>
</dbReference>